<dbReference type="SMART" id="SM00473">
    <property type="entry name" value="PAN_AP"/>
    <property type="match status" value="1"/>
</dbReference>
<evidence type="ECO:0000259" key="15">
    <source>
        <dbReference type="PROSITE" id="PS50011"/>
    </source>
</evidence>
<evidence type="ECO:0000256" key="7">
    <source>
        <dbReference type="ARBA" id="ARBA00022777"/>
    </source>
</evidence>
<dbReference type="Pfam" id="PF01453">
    <property type="entry name" value="B_lectin"/>
    <property type="match status" value="1"/>
</dbReference>
<keyword evidence="18" id="KW-1185">Reference proteome</keyword>
<feature type="domain" description="Apple" evidence="17">
    <location>
        <begin position="341"/>
        <end position="428"/>
    </location>
</feature>
<dbReference type="PIRSF" id="PIRSF000641">
    <property type="entry name" value="SRK"/>
    <property type="match status" value="1"/>
</dbReference>
<name>A0A6P6W039_COFAR</name>
<evidence type="ECO:0000256" key="14">
    <source>
        <dbReference type="SAM" id="SignalP"/>
    </source>
</evidence>
<feature type="domain" description="Protein kinase" evidence="15">
    <location>
        <begin position="550"/>
        <end position="838"/>
    </location>
</feature>
<protein>
    <recommendedName>
        <fullName evidence="11">Receptor-like serine/threonine-protein kinase</fullName>
        <ecNumber evidence="11">2.7.11.1</ecNumber>
    </recommendedName>
</protein>
<keyword evidence="6 11" id="KW-0547">Nucleotide-binding</keyword>
<dbReference type="PROSITE" id="PS50927">
    <property type="entry name" value="BULB_LECTIN"/>
    <property type="match status" value="1"/>
</dbReference>
<keyword evidence="5 14" id="KW-0732">Signal</keyword>
<accession>A0A6P6W039</accession>
<comment type="catalytic activity">
    <reaction evidence="11">
        <text>L-threonyl-[protein] + ATP = O-phospho-L-threonyl-[protein] + ADP + H(+)</text>
        <dbReference type="Rhea" id="RHEA:46608"/>
        <dbReference type="Rhea" id="RHEA-COMP:11060"/>
        <dbReference type="Rhea" id="RHEA-COMP:11605"/>
        <dbReference type="ChEBI" id="CHEBI:15378"/>
        <dbReference type="ChEBI" id="CHEBI:30013"/>
        <dbReference type="ChEBI" id="CHEBI:30616"/>
        <dbReference type="ChEBI" id="CHEBI:61977"/>
        <dbReference type="ChEBI" id="CHEBI:456216"/>
        <dbReference type="EC" id="2.7.11.1"/>
    </reaction>
</comment>
<evidence type="ECO:0000256" key="12">
    <source>
        <dbReference type="PROSITE-ProRule" id="PRU10141"/>
    </source>
</evidence>
<dbReference type="Pfam" id="PF08276">
    <property type="entry name" value="PAN_2"/>
    <property type="match status" value="1"/>
</dbReference>
<comment type="similarity">
    <text evidence="11">Belongs to the protein kinase superfamily. Ser/Thr protein kinase family.</text>
</comment>
<evidence type="ECO:0000256" key="1">
    <source>
        <dbReference type="ARBA" id="ARBA00004251"/>
    </source>
</evidence>
<keyword evidence="4 11" id="KW-0808">Transferase</keyword>
<dbReference type="PANTHER" id="PTHR27002">
    <property type="entry name" value="RECEPTOR-LIKE SERINE/THREONINE-PROTEIN KINASE SD1-8"/>
    <property type="match status" value="1"/>
</dbReference>
<sequence>MDKASLLLLVFYKILFILPVYCAPNDSITPSQPLKVGQTLISTGQIFELGFFSPGNASELYIGIWYKIDPDCRIVWVANRGNALLADDLASRLIISSDGNLKLMDGKQDIVWSTNASVQSNTTIAVLTDDGDFILKDKISGATLWESFYYPSDTILATMQLGLNGRSGQKSFLTSWENDNDPAPGKFVVGLSDEKPPQAFTWNGTKPYWRGGPWDGWKFIGIEDEDKGYANGISLTTNNQIGASCMTFNNFNKSYISIMVILPTGMLEILHWEGQQNQWNVSWAAPQHPCDVYGTCGPFSSCSKSRSQPCECLKGFFPLSNEEWSKGNWTSGCVRGTQLMCDGNSSNLISKASKPDGFWKLSQMKLPDHYLYLYDETDQGGCSQWCLRNCSCLAYACPDGIGCMVWVTDLVDIQQFSNDGEDLYLRLAKTELGVKKRYTATIISVLSISVGSLLGLLICCVKRWKANRRATALRHSDTHIHEQKSETSKWCVMKGFRIKCIVKGLFVSERKGTVRDISQEDVQEGPASAKWSSELPIIDFNRVKRATNNFSEADKLGEGGFGAVYKGNLEDGQLIAVKRLSSHSGQGMEEFKNEVMLISKLQHRNLVRLLGCCIQGEEKIVILEYMKNKSLDKFLFDRTKRLELDWAKRFSIIQGIARGLLYLHRDSCLRIIHRDLKASNILLDDDMNPKISDFGLARTFRVTQELANTLRVVGTLGYMSPEYAMGGLFSEKSDVYSFGVLLLEIVSSKKNTGLGYHEKYLNLLGYAWQLWNECKAPELLDPSLADSCTPSEVMRCIQIGLLCVQDHAADRPTMSNVVLMLSSSESEMELPQPRQPTFTFQSFLESEHFQSGLCTFNVSINEVSISMVEGR</sequence>
<proteinExistence type="inferred from homology"/>
<dbReference type="InterPro" id="IPR011009">
    <property type="entry name" value="Kinase-like_dom_sf"/>
</dbReference>
<keyword evidence="9" id="KW-1015">Disulfide bond</keyword>
<dbReference type="Pfam" id="PF07714">
    <property type="entry name" value="PK_Tyr_Ser-Thr"/>
    <property type="match status" value="1"/>
</dbReference>
<dbReference type="RefSeq" id="XP_027108739.2">
    <property type="nucleotide sequence ID" value="XM_027252938.2"/>
</dbReference>
<keyword evidence="13" id="KW-1133">Transmembrane helix</keyword>
<dbReference type="GO" id="GO:0030246">
    <property type="term" value="F:carbohydrate binding"/>
    <property type="evidence" value="ECO:0007669"/>
    <property type="project" value="UniProtKB-KW"/>
</dbReference>
<feature type="transmembrane region" description="Helical" evidence="13">
    <location>
        <begin position="438"/>
        <end position="461"/>
    </location>
</feature>
<organism evidence="18 19">
    <name type="scientific">Coffea arabica</name>
    <name type="common">Arabian coffee</name>
    <dbReference type="NCBI Taxonomy" id="13443"/>
    <lineage>
        <taxon>Eukaryota</taxon>
        <taxon>Viridiplantae</taxon>
        <taxon>Streptophyta</taxon>
        <taxon>Embryophyta</taxon>
        <taxon>Tracheophyta</taxon>
        <taxon>Spermatophyta</taxon>
        <taxon>Magnoliopsida</taxon>
        <taxon>eudicotyledons</taxon>
        <taxon>Gunneridae</taxon>
        <taxon>Pentapetalae</taxon>
        <taxon>asterids</taxon>
        <taxon>lamiids</taxon>
        <taxon>Gentianales</taxon>
        <taxon>Rubiaceae</taxon>
        <taxon>Ixoroideae</taxon>
        <taxon>Gardenieae complex</taxon>
        <taxon>Bertiereae - Coffeeae clade</taxon>
        <taxon>Coffeeae</taxon>
        <taxon>Coffea</taxon>
    </lineage>
</organism>
<dbReference type="PROSITE" id="PS00107">
    <property type="entry name" value="PROTEIN_KINASE_ATP"/>
    <property type="match status" value="1"/>
</dbReference>
<evidence type="ECO:0000256" key="11">
    <source>
        <dbReference type="PIRNR" id="PIRNR000641"/>
    </source>
</evidence>
<feature type="binding site" evidence="12">
    <location>
        <position position="578"/>
    </location>
    <ligand>
        <name>ATP</name>
        <dbReference type="ChEBI" id="CHEBI:30616"/>
    </ligand>
</feature>
<dbReference type="EC" id="2.7.11.1" evidence="11"/>
<keyword evidence="10" id="KW-0325">Glycoprotein</keyword>
<evidence type="ECO:0000256" key="6">
    <source>
        <dbReference type="ARBA" id="ARBA00022741"/>
    </source>
</evidence>
<evidence type="ECO:0000313" key="19">
    <source>
        <dbReference type="RefSeq" id="XP_027108739.2"/>
    </source>
</evidence>
<comment type="subcellular location">
    <subcellularLocation>
        <location evidence="1">Cell membrane</location>
        <topology evidence="1">Single-pass type I membrane protein</topology>
    </subcellularLocation>
</comment>
<dbReference type="InterPro" id="IPR000858">
    <property type="entry name" value="S_locus_glycoprot_dom"/>
</dbReference>
<feature type="chain" id="PRO_5046724811" description="Receptor-like serine/threonine-protein kinase" evidence="14">
    <location>
        <begin position="23"/>
        <end position="871"/>
    </location>
</feature>
<dbReference type="CDD" id="cd00028">
    <property type="entry name" value="B_lectin"/>
    <property type="match status" value="1"/>
</dbReference>
<evidence type="ECO:0000256" key="13">
    <source>
        <dbReference type="SAM" id="Phobius"/>
    </source>
</evidence>
<dbReference type="InterPro" id="IPR008271">
    <property type="entry name" value="Ser/Thr_kinase_AS"/>
</dbReference>
<evidence type="ECO:0000259" key="16">
    <source>
        <dbReference type="PROSITE" id="PS50927"/>
    </source>
</evidence>
<dbReference type="Gene3D" id="3.30.200.20">
    <property type="entry name" value="Phosphorylase Kinase, domain 1"/>
    <property type="match status" value="1"/>
</dbReference>
<dbReference type="GO" id="GO:0045087">
    <property type="term" value="P:innate immune response"/>
    <property type="evidence" value="ECO:0007669"/>
    <property type="project" value="UniProtKB-ARBA"/>
</dbReference>
<evidence type="ECO:0000256" key="10">
    <source>
        <dbReference type="ARBA" id="ARBA00023180"/>
    </source>
</evidence>
<dbReference type="SMART" id="SM00108">
    <property type="entry name" value="B_lectin"/>
    <property type="match status" value="1"/>
</dbReference>
<comment type="catalytic activity">
    <reaction evidence="11">
        <text>L-seryl-[protein] + ATP = O-phospho-L-seryl-[protein] + ADP + H(+)</text>
        <dbReference type="Rhea" id="RHEA:17989"/>
        <dbReference type="Rhea" id="RHEA-COMP:9863"/>
        <dbReference type="Rhea" id="RHEA-COMP:11604"/>
        <dbReference type="ChEBI" id="CHEBI:15378"/>
        <dbReference type="ChEBI" id="CHEBI:29999"/>
        <dbReference type="ChEBI" id="CHEBI:30616"/>
        <dbReference type="ChEBI" id="CHEBI:83421"/>
        <dbReference type="ChEBI" id="CHEBI:456216"/>
        <dbReference type="EC" id="2.7.11.1"/>
    </reaction>
</comment>
<evidence type="ECO:0000256" key="2">
    <source>
        <dbReference type="ARBA" id="ARBA00022475"/>
    </source>
</evidence>
<dbReference type="GO" id="GO:0005886">
    <property type="term" value="C:plasma membrane"/>
    <property type="evidence" value="ECO:0007669"/>
    <property type="project" value="UniProtKB-SubCell"/>
</dbReference>
<evidence type="ECO:0000313" key="18">
    <source>
        <dbReference type="Proteomes" id="UP001652660"/>
    </source>
</evidence>
<reference evidence="18" key="1">
    <citation type="journal article" date="2025" name="Foods">
        <title>Unveiling the Microbial Signatures of Arabica Coffee Cherries: Insights into Ripeness Specific Diversity, Functional Traits, and Implications for Quality and Safety.</title>
        <authorList>
            <consortium name="RefSeq"/>
            <person name="Tenea G.N."/>
            <person name="Cifuentes V."/>
            <person name="Reyes P."/>
            <person name="Cevallos-Vallejos M."/>
        </authorList>
    </citation>
    <scope>NUCLEOTIDE SEQUENCE [LARGE SCALE GENOMIC DNA]</scope>
</reference>
<keyword evidence="13" id="KW-0812">Transmembrane</keyword>
<dbReference type="GO" id="GO:0004674">
    <property type="term" value="F:protein serine/threonine kinase activity"/>
    <property type="evidence" value="ECO:0007669"/>
    <property type="project" value="UniProtKB-KW"/>
</dbReference>
<reference evidence="19" key="2">
    <citation type="submission" date="2025-08" db="UniProtKB">
        <authorList>
            <consortium name="RefSeq"/>
        </authorList>
    </citation>
    <scope>IDENTIFICATION</scope>
    <source>
        <tissue evidence="19">Leaves</tissue>
    </source>
</reference>
<dbReference type="InterPro" id="IPR017441">
    <property type="entry name" value="Protein_kinase_ATP_BS"/>
</dbReference>
<dbReference type="SMART" id="SM00220">
    <property type="entry name" value="S_TKc"/>
    <property type="match status" value="1"/>
</dbReference>
<keyword evidence="7 11" id="KW-0418">Kinase</keyword>
<dbReference type="InterPro" id="IPR001245">
    <property type="entry name" value="Ser-Thr/Tyr_kinase_cat_dom"/>
</dbReference>
<keyword evidence="3 11" id="KW-0723">Serine/threonine-protein kinase</keyword>
<gene>
    <name evidence="19" type="primary">LOC113728542</name>
</gene>
<dbReference type="GO" id="GO:0005524">
    <property type="term" value="F:ATP binding"/>
    <property type="evidence" value="ECO:0007669"/>
    <property type="project" value="UniProtKB-UniRule"/>
</dbReference>
<dbReference type="InterPro" id="IPR024171">
    <property type="entry name" value="SRK-like_kinase"/>
</dbReference>
<dbReference type="Gene3D" id="1.10.510.10">
    <property type="entry name" value="Transferase(Phosphotransferase) domain 1"/>
    <property type="match status" value="1"/>
</dbReference>
<dbReference type="InterPro" id="IPR036426">
    <property type="entry name" value="Bulb-type_lectin_dom_sf"/>
</dbReference>
<dbReference type="Pfam" id="PF00954">
    <property type="entry name" value="S_locus_glycop"/>
    <property type="match status" value="1"/>
</dbReference>
<keyword evidence="8 11" id="KW-0067">ATP-binding</keyword>
<dbReference type="GeneID" id="113728542"/>
<keyword evidence="13" id="KW-0472">Membrane</keyword>
<dbReference type="InterPro" id="IPR001480">
    <property type="entry name" value="Bulb-type_lectin_dom"/>
</dbReference>
<evidence type="ECO:0000259" key="17">
    <source>
        <dbReference type="PROSITE" id="PS50948"/>
    </source>
</evidence>
<dbReference type="InterPro" id="IPR003609">
    <property type="entry name" value="Pan_app"/>
</dbReference>
<evidence type="ECO:0000256" key="5">
    <source>
        <dbReference type="ARBA" id="ARBA00022729"/>
    </source>
</evidence>
<evidence type="ECO:0000256" key="8">
    <source>
        <dbReference type="ARBA" id="ARBA00022840"/>
    </source>
</evidence>
<dbReference type="SUPFAM" id="SSF51110">
    <property type="entry name" value="alpha-D-mannose-specific plant lectins"/>
    <property type="match status" value="1"/>
</dbReference>
<dbReference type="OrthoDB" id="1934880at2759"/>
<dbReference type="PROSITE" id="PS00108">
    <property type="entry name" value="PROTEIN_KINASE_ST"/>
    <property type="match status" value="1"/>
</dbReference>
<dbReference type="Proteomes" id="UP001652660">
    <property type="component" value="Chromosome 2e"/>
</dbReference>
<feature type="signal peptide" evidence="14">
    <location>
        <begin position="1"/>
        <end position="22"/>
    </location>
</feature>
<dbReference type="SUPFAM" id="SSF56112">
    <property type="entry name" value="Protein kinase-like (PK-like)"/>
    <property type="match status" value="1"/>
</dbReference>
<feature type="domain" description="Bulb-type lectin" evidence="16">
    <location>
        <begin position="25"/>
        <end position="148"/>
    </location>
</feature>
<dbReference type="PROSITE" id="PS50011">
    <property type="entry name" value="PROTEIN_KINASE_DOM"/>
    <property type="match status" value="1"/>
</dbReference>
<dbReference type="InterPro" id="IPR000719">
    <property type="entry name" value="Prot_kinase_dom"/>
</dbReference>
<dbReference type="PANTHER" id="PTHR27002:SF422">
    <property type="entry name" value="RECEPTOR-LIKE SERINE_THREONINE-PROTEIN KINASE"/>
    <property type="match status" value="1"/>
</dbReference>
<dbReference type="PROSITE" id="PS50948">
    <property type="entry name" value="PAN"/>
    <property type="match status" value="1"/>
</dbReference>
<evidence type="ECO:0000256" key="9">
    <source>
        <dbReference type="ARBA" id="ARBA00023157"/>
    </source>
</evidence>
<keyword evidence="2" id="KW-1003">Cell membrane</keyword>
<evidence type="ECO:0000256" key="3">
    <source>
        <dbReference type="ARBA" id="ARBA00022527"/>
    </source>
</evidence>
<dbReference type="CDD" id="cd01098">
    <property type="entry name" value="PAN_AP_plant"/>
    <property type="match status" value="1"/>
</dbReference>
<dbReference type="GO" id="GO:0048544">
    <property type="term" value="P:recognition of pollen"/>
    <property type="evidence" value="ECO:0007669"/>
    <property type="project" value="InterPro"/>
</dbReference>
<evidence type="ECO:0000256" key="4">
    <source>
        <dbReference type="ARBA" id="ARBA00022679"/>
    </source>
</evidence>
<dbReference type="CDD" id="cd14066">
    <property type="entry name" value="STKc_IRAK"/>
    <property type="match status" value="1"/>
</dbReference>
<dbReference type="Gene3D" id="2.90.10.10">
    <property type="entry name" value="Bulb-type lectin domain"/>
    <property type="match status" value="1"/>
</dbReference>